<organism evidence="2 3">
    <name type="scientific">Anaerovibrio slackiae</name>
    <dbReference type="NCBI Taxonomy" id="2652309"/>
    <lineage>
        <taxon>Bacteria</taxon>
        <taxon>Bacillati</taxon>
        <taxon>Bacillota</taxon>
        <taxon>Negativicutes</taxon>
        <taxon>Selenomonadales</taxon>
        <taxon>Selenomonadaceae</taxon>
        <taxon>Anaerovibrio</taxon>
    </lineage>
</organism>
<keyword evidence="3" id="KW-1185">Reference proteome</keyword>
<sequence length="287" mass="32905">MKGEGNMTNKKIRDTLFCKYVGTEQHLLAIANAIRGTHHTDASGIQINTLKGSFYSNLKNDISFVLDTLIMMLIEHQTTLNPNMPLRLLGYVDELFRLYMEPEKRKIYSTELIQLPAPEFYVFYDGDDTSFERKTLRLSDAFKAPSHKLELIVHVYNLATGKNEDLKSICKPLREYSTFSNQYKLLRKQGLTIDEAVRDTIRYCIDKNVMKDYLQHNESEVIDMFGFEWDEKEEREALLEAGEARGEARGRINSARDLLTKGIVTLQALKSSGCYSQEELAAIAKPL</sequence>
<evidence type="ECO:0000259" key="1">
    <source>
        <dbReference type="Pfam" id="PF04754"/>
    </source>
</evidence>
<evidence type="ECO:0000313" key="2">
    <source>
        <dbReference type="EMBL" id="MSU09377.1"/>
    </source>
</evidence>
<feature type="domain" description="Transposase (putative) YhgA-like" evidence="1">
    <location>
        <begin position="68"/>
        <end position="159"/>
    </location>
</feature>
<name>A0A6I2UF73_9FIRM</name>
<evidence type="ECO:0000313" key="3">
    <source>
        <dbReference type="Proteomes" id="UP000433181"/>
    </source>
</evidence>
<dbReference type="InterPro" id="IPR006842">
    <property type="entry name" value="Transposase_31"/>
</dbReference>
<dbReference type="EMBL" id="VUNR01000022">
    <property type="protein sequence ID" value="MSU09377.1"/>
    <property type="molecule type" value="Genomic_DNA"/>
</dbReference>
<dbReference type="AlphaFoldDB" id="A0A6I2UF73"/>
<dbReference type="Pfam" id="PF04754">
    <property type="entry name" value="Transposase_31"/>
    <property type="match status" value="1"/>
</dbReference>
<accession>A0A6I2UF73</accession>
<gene>
    <name evidence="2" type="ORF">FYJ84_10305</name>
</gene>
<proteinExistence type="predicted"/>
<protein>
    <submittedName>
        <fullName evidence="2">Rpn family recombination-promoting nuclease/putative transposase</fullName>
    </submittedName>
</protein>
<reference evidence="2 3" key="1">
    <citation type="submission" date="2019-08" db="EMBL/GenBank/DDBJ databases">
        <title>In-depth cultivation of the pig gut microbiome towards novel bacterial diversity and tailored functional studies.</title>
        <authorList>
            <person name="Wylensek D."/>
            <person name="Hitch T.C.A."/>
            <person name="Clavel T."/>
        </authorList>
    </citation>
    <scope>NUCLEOTIDE SEQUENCE [LARGE SCALE GENOMIC DNA]</scope>
    <source>
        <strain evidence="2 3">WCA-693-APC-5D-A</strain>
    </source>
</reference>
<dbReference type="Proteomes" id="UP000433181">
    <property type="component" value="Unassembled WGS sequence"/>
</dbReference>
<comment type="caution">
    <text evidence="2">The sequence shown here is derived from an EMBL/GenBank/DDBJ whole genome shotgun (WGS) entry which is preliminary data.</text>
</comment>